<gene>
    <name evidence="3" type="ORF">NCTC13160_04765</name>
</gene>
<dbReference type="OrthoDB" id="8941415at2"/>
<dbReference type="RefSeq" id="WP_051610622.1">
    <property type="nucleotide sequence ID" value="NC_023018.2"/>
</dbReference>
<accession>A0A378YYL5</accession>
<dbReference type="KEGG" id="ppnm:LV28_25315"/>
<proteinExistence type="predicted"/>
<sequence length="184" mass="18987">MRILTTEMQVRVRQSAGALGAAVAVALGLCAAQAQAQEVSRSPFVQVAMLTGAMVPTTFTTTALPRASIYDADVAIPAPLAAQLPQGDAQDVAATNDESAEAASNAPAVTGMPLAAARVDDEQLGNQRGRNMGGTMVKSPGMALANGVTLWDELPGAVTPMPRPQQLSNGVNNVQVTRVTYTTR</sequence>
<dbReference type="GeneID" id="57198393"/>
<evidence type="ECO:0000256" key="1">
    <source>
        <dbReference type="SAM" id="MobiDB-lite"/>
    </source>
</evidence>
<protein>
    <submittedName>
        <fullName evidence="3">Uncharacterized protein</fullName>
    </submittedName>
</protein>
<organism evidence="3 4">
    <name type="scientific">Pandoraea pnomenusa</name>
    <dbReference type="NCBI Taxonomy" id="93220"/>
    <lineage>
        <taxon>Bacteria</taxon>
        <taxon>Pseudomonadati</taxon>
        <taxon>Pseudomonadota</taxon>
        <taxon>Betaproteobacteria</taxon>
        <taxon>Burkholderiales</taxon>
        <taxon>Burkholderiaceae</taxon>
        <taxon>Pandoraea</taxon>
    </lineage>
</organism>
<feature type="region of interest" description="Disordered" evidence="1">
    <location>
        <begin position="87"/>
        <end position="111"/>
    </location>
</feature>
<reference evidence="3 4" key="1">
    <citation type="submission" date="2018-06" db="EMBL/GenBank/DDBJ databases">
        <authorList>
            <consortium name="Pathogen Informatics"/>
            <person name="Doyle S."/>
        </authorList>
    </citation>
    <scope>NUCLEOTIDE SEQUENCE [LARGE SCALE GENOMIC DNA]</scope>
    <source>
        <strain evidence="3 4">NCTC13160</strain>
    </source>
</reference>
<keyword evidence="2" id="KW-0732">Signal</keyword>
<dbReference type="EMBL" id="UGSG01000001">
    <property type="protein sequence ID" value="SUA81893.1"/>
    <property type="molecule type" value="Genomic_DNA"/>
</dbReference>
<evidence type="ECO:0000256" key="2">
    <source>
        <dbReference type="SAM" id="SignalP"/>
    </source>
</evidence>
<name>A0A378YYL5_9BURK</name>
<dbReference type="AlphaFoldDB" id="A0A378YYL5"/>
<feature type="chain" id="PRO_5016921197" evidence="2">
    <location>
        <begin position="37"/>
        <end position="184"/>
    </location>
</feature>
<feature type="signal peptide" evidence="2">
    <location>
        <begin position="1"/>
        <end position="36"/>
    </location>
</feature>
<evidence type="ECO:0000313" key="3">
    <source>
        <dbReference type="EMBL" id="SUA81893.1"/>
    </source>
</evidence>
<dbReference type="STRING" id="93220.A6P55_20665"/>
<dbReference type="Proteomes" id="UP000254573">
    <property type="component" value="Unassembled WGS sequence"/>
</dbReference>
<evidence type="ECO:0000313" key="4">
    <source>
        <dbReference type="Proteomes" id="UP000254573"/>
    </source>
</evidence>